<dbReference type="Proteomes" id="UP001595740">
    <property type="component" value="Unassembled WGS sequence"/>
</dbReference>
<evidence type="ECO:0000259" key="1">
    <source>
        <dbReference type="Pfam" id="PF05168"/>
    </source>
</evidence>
<gene>
    <name evidence="2" type="ORF">ACFOLC_15960</name>
</gene>
<dbReference type="SUPFAM" id="SSF81593">
    <property type="entry name" value="Nucleotidyltransferase substrate binding subunit/domain"/>
    <property type="match status" value="1"/>
</dbReference>
<dbReference type="Gene3D" id="1.20.120.330">
    <property type="entry name" value="Nucleotidyltransferases domain 2"/>
    <property type="match status" value="1"/>
</dbReference>
<name>A0ABV7RX02_9GAMM</name>
<comment type="caution">
    <text evidence="2">The sequence shown here is derived from an EMBL/GenBank/DDBJ whole genome shotgun (WGS) entry which is preliminary data.</text>
</comment>
<accession>A0ABV7RX02</accession>
<sequence>MYAPHARMTSTAFLEAYRRCMDETASSGKNEAMFIPALVCAAFSAEVGLKALLLQAGKAARGHDLVRLFNRLPDELQLDIFGRMSMEASQFAANLNHVRDAFKDWRYMYEFNDERFISVAFVSNFAAAVAAANPLNRAAA</sequence>
<keyword evidence="3" id="KW-1185">Reference proteome</keyword>
<feature type="domain" description="HEPN" evidence="1">
    <location>
        <begin position="42"/>
        <end position="99"/>
    </location>
</feature>
<dbReference type="EMBL" id="JBHRXK010000017">
    <property type="protein sequence ID" value="MFC3552500.1"/>
    <property type="molecule type" value="Genomic_DNA"/>
</dbReference>
<dbReference type="Pfam" id="PF05168">
    <property type="entry name" value="HEPN"/>
    <property type="match status" value="1"/>
</dbReference>
<evidence type="ECO:0000313" key="3">
    <source>
        <dbReference type="Proteomes" id="UP001595740"/>
    </source>
</evidence>
<protein>
    <submittedName>
        <fullName evidence="2">HEPN domain-containing protein</fullName>
    </submittedName>
</protein>
<organism evidence="2 3">
    <name type="scientific">Lysobacter cavernae</name>
    <dbReference type="NCBI Taxonomy" id="1685901"/>
    <lineage>
        <taxon>Bacteria</taxon>
        <taxon>Pseudomonadati</taxon>
        <taxon>Pseudomonadota</taxon>
        <taxon>Gammaproteobacteria</taxon>
        <taxon>Lysobacterales</taxon>
        <taxon>Lysobacteraceae</taxon>
        <taxon>Lysobacter</taxon>
    </lineage>
</organism>
<proteinExistence type="predicted"/>
<dbReference type="InterPro" id="IPR007842">
    <property type="entry name" value="HEPN_dom"/>
</dbReference>
<reference evidence="3" key="1">
    <citation type="journal article" date="2019" name="Int. J. Syst. Evol. Microbiol.">
        <title>The Global Catalogue of Microorganisms (GCM) 10K type strain sequencing project: providing services to taxonomists for standard genome sequencing and annotation.</title>
        <authorList>
            <consortium name="The Broad Institute Genomics Platform"/>
            <consortium name="The Broad Institute Genome Sequencing Center for Infectious Disease"/>
            <person name="Wu L."/>
            <person name="Ma J."/>
        </authorList>
    </citation>
    <scope>NUCLEOTIDE SEQUENCE [LARGE SCALE GENOMIC DNA]</scope>
    <source>
        <strain evidence="3">KCTC 42875</strain>
    </source>
</reference>
<dbReference type="RefSeq" id="WP_386760261.1">
    <property type="nucleotide sequence ID" value="NZ_JBHRXK010000017.1"/>
</dbReference>
<evidence type="ECO:0000313" key="2">
    <source>
        <dbReference type="EMBL" id="MFC3552500.1"/>
    </source>
</evidence>